<dbReference type="EMBL" id="CP036528">
    <property type="protein sequence ID" value="QBK25831.1"/>
    <property type="molecule type" value="Genomic_DNA"/>
</dbReference>
<feature type="domain" description="LysM" evidence="3">
    <location>
        <begin position="158"/>
        <end position="205"/>
    </location>
</feature>
<dbReference type="SUPFAM" id="SSF54106">
    <property type="entry name" value="LysM domain"/>
    <property type="match status" value="1"/>
</dbReference>
<gene>
    <name evidence="4" type="ORF">DKZ56_08145</name>
</gene>
<dbReference type="CDD" id="cd00118">
    <property type="entry name" value="LysM"/>
    <property type="match status" value="1"/>
</dbReference>
<feature type="region of interest" description="Disordered" evidence="1">
    <location>
        <begin position="21"/>
        <end position="40"/>
    </location>
</feature>
<dbReference type="RefSeq" id="WP_208649526.1">
    <property type="nucleotide sequence ID" value="NZ_CP036528.1"/>
</dbReference>
<feature type="compositionally biased region" description="Basic and acidic residues" evidence="1">
    <location>
        <begin position="123"/>
        <end position="141"/>
    </location>
</feature>
<accession>A0A4P6UUG9</accession>
<evidence type="ECO:0000313" key="4">
    <source>
        <dbReference type="EMBL" id="QBK25831.1"/>
    </source>
</evidence>
<name>A0A4P6UUG9_9BACL</name>
<evidence type="ECO:0000256" key="1">
    <source>
        <dbReference type="SAM" id="MobiDB-lite"/>
    </source>
</evidence>
<reference evidence="4 5" key="1">
    <citation type="submission" date="2019-02" db="EMBL/GenBank/DDBJ databases">
        <title>Ureibacillus thermophilus.</title>
        <authorList>
            <person name="Sunny J.S."/>
            <person name="Natarajan A."/>
            <person name="Saleena L.M."/>
        </authorList>
    </citation>
    <scope>NUCLEOTIDE SEQUENCE [LARGE SCALE GENOMIC DNA]</scope>
    <source>
        <strain evidence="4 5">LM102</strain>
    </source>
</reference>
<dbReference type="InterPro" id="IPR036779">
    <property type="entry name" value="LysM_dom_sf"/>
</dbReference>
<keyword evidence="2" id="KW-0812">Transmembrane</keyword>
<protein>
    <submittedName>
        <fullName evidence="4">LysM peptidoglycan-binding domain-containing protein</fullName>
    </submittedName>
</protein>
<dbReference type="AlphaFoldDB" id="A0A4P6UUG9"/>
<feature type="transmembrane region" description="Helical" evidence="2">
    <location>
        <begin position="42"/>
        <end position="67"/>
    </location>
</feature>
<dbReference type="SMART" id="SM00257">
    <property type="entry name" value="LysM"/>
    <property type="match status" value="1"/>
</dbReference>
<evidence type="ECO:0000256" key="2">
    <source>
        <dbReference type="SAM" id="Phobius"/>
    </source>
</evidence>
<feature type="compositionally biased region" description="Polar residues" evidence="1">
    <location>
        <begin position="142"/>
        <end position="162"/>
    </location>
</feature>
<evidence type="ECO:0000259" key="3">
    <source>
        <dbReference type="PROSITE" id="PS51782"/>
    </source>
</evidence>
<organism evidence="4 5">
    <name type="scientific">Ureibacillus thermophilus</name>
    <dbReference type="NCBI Taxonomy" id="367743"/>
    <lineage>
        <taxon>Bacteria</taxon>
        <taxon>Bacillati</taxon>
        <taxon>Bacillota</taxon>
        <taxon>Bacilli</taxon>
        <taxon>Bacillales</taxon>
        <taxon>Caryophanaceae</taxon>
        <taxon>Ureibacillus</taxon>
    </lineage>
</organism>
<keyword evidence="2" id="KW-1133">Transmembrane helix</keyword>
<dbReference type="Proteomes" id="UP000291151">
    <property type="component" value="Chromosome"/>
</dbReference>
<proteinExistence type="predicted"/>
<feature type="compositionally biased region" description="Basic residues" evidence="1">
    <location>
        <begin position="30"/>
        <end position="39"/>
    </location>
</feature>
<feature type="compositionally biased region" description="Basic and acidic residues" evidence="1">
    <location>
        <begin position="105"/>
        <end position="117"/>
    </location>
</feature>
<dbReference type="PROSITE" id="PS51782">
    <property type="entry name" value="LYSM"/>
    <property type="match status" value="1"/>
</dbReference>
<feature type="region of interest" description="Disordered" evidence="1">
    <location>
        <begin position="87"/>
        <end position="162"/>
    </location>
</feature>
<evidence type="ECO:0000313" key="5">
    <source>
        <dbReference type="Proteomes" id="UP000291151"/>
    </source>
</evidence>
<sequence length="207" mass="23749">MTEKDFRQKIEEHRQRIEIEDAKTRLSRTERRRKKKKKSKETPLLTTLTVILIGIPLAILIYVWGFWEPDQEEVAVDKDENVVEIQRNNEVSAKTNENDEDLEEKETSSETAKKDGKSDDEEKPSAKEKKNNQSNQEEKASTSKINHNASEKQTSSQTIHTVSANETLFRIAKRYYSDPISGVEKIKRANHLSSDVISPGQSLVIPE</sequence>
<keyword evidence="2" id="KW-0472">Membrane</keyword>
<dbReference type="Pfam" id="PF01476">
    <property type="entry name" value="LysM"/>
    <property type="match status" value="1"/>
</dbReference>
<dbReference type="InterPro" id="IPR018392">
    <property type="entry name" value="LysM"/>
</dbReference>
<dbReference type="Gene3D" id="3.10.350.10">
    <property type="entry name" value="LysM domain"/>
    <property type="match status" value="1"/>
</dbReference>
<dbReference type="KEGG" id="uth:DKZ56_08145"/>
<keyword evidence="5" id="KW-1185">Reference proteome</keyword>